<keyword evidence="10" id="KW-1185">Reference proteome</keyword>
<dbReference type="SUPFAM" id="SSF51695">
    <property type="entry name" value="PLC-like phosphodiesterases"/>
    <property type="match status" value="1"/>
</dbReference>
<sequence length="374" mass="43700">MLPKLFNSLVLYSISILTQSILIAGDNNNNDKDTDVEGKDPNNHKNNARTSEGQRPFYNIGHMCNSISKTKDFLNRGANAIEIDVSFHDDDIYLHHGSPCDCFRYCNDRVSLIDYLRFARKVTDPKEMSYWQAFVLLYFDLKLKNFDDDEKYYQGRRLANYLKQYFFVKFPVPNTLRMIVAISYADDESFIEGFVNRLKELEIFDQVKSFIGFDVGIEKDLQRAKRIWSTLNLTNVWQGEGITNCLNPLAGNNLRNLVSIRDGSDPYFSKVYRWTVDLSDSLRSVLDLHIDGVMTNVPERVNRIIHSEPDFAMWYRLAEFDDDPFERFRWPATGPARNPLHKTTNTRKIRNAIKDFGESFRLFIREIYKSTFFG</sequence>
<protein>
    <submittedName>
        <fullName evidence="8">Sphingomyelin phosphodiesterase D</fullName>
    </submittedName>
</protein>
<comment type="catalytic activity">
    <reaction evidence="1">
        <text>an N-(acyl)-sphingosylphosphoethanolamine = an N-(acyl)-sphingosyl-1,3-cyclic phosphate + ethanolamine</text>
        <dbReference type="Rhea" id="RHEA:60648"/>
        <dbReference type="ChEBI" id="CHEBI:57603"/>
        <dbReference type="ChEBI" id="CHEBI:143891"/>
        <dbReference type="ChEBI" id="CHEBI:143892"/>
    </reaction>
</comment>
<gene>
    <name evidence="8" type="ORF">SSS_1184</name>
</gene>
<keyword evidence="3" id="KW-0460">Magnesium</keyword>
<evidence type="ECO:0000256" key="5">
    <source>
        <dbReference type="ARBA" id="ARBA00023239"/>
    </source>
</evidence>
<keyword evidence="2" id="KW-0479">Metal-binding</keyword>
<feature type="signal peptide" evidence="7">
    <location>
        <begin position="1"/>
        <end position="25"/>
    </location>
</feature>
<dbReference type="GO" id="GO:0006629">
    <property type="term" value="P:lipid metabolic process"/>
    <property type="evidence" value="ECO:0007669"/>
    <property type="project" value="InterPro"/>
</dbReference>
<feature type="region of interest" description="Disordered" evidence="6">
    <location>
        <begin position="28"/>
        <end position="54"/>
    </location>
</feature>
<dbReference type="Gene3D" id="3.20.20.190">
    <property type="entry name" value="Phosphatidylinositol (PI) phosphodiesterase"/>
    <property type="match status" value="1"/>
</dbReference>
<proteinExistence type="predicted"/>
<dbReference type="AlphaFoldDB" id="A0A834VF08"/>
<evidence type="ECO:0000256" key="1">
    <source>
        <dbReference type="ARBA" id="ARBA00000110"/>
    </source>
</evidence>
<dbReference type="EMBL" id="WVUK01000053">
    <property type="protein sequence ID" value="KAF7494431.1"/>
    <property type="molecule type" value="Genomic_DNA"/>
</dbReference>
<evidence type="ECO:0000256" key="7">
    <source>
        <dbReference type="SAM" id="SignalP"/>
    </source>
</evidence>
<evidence type="ECO:0000256" key="4">
    <source>
        <dbReference type="ARBA" id="ARBA00023157"/>
    </source>
</evidence>
<evidence type="ECO:0000256" key="6">
    <source>
        <dbReference type="SAM" id="MobiDB-lite"/>
    </source>
</evidence>
<dbReference type="GO" id="GO:0008081">
    <property type="term" value="F:phosphoric diester hydrolase activity"/>
    <property type="evidence" value="ECO:0007669"/>
    <property type="project" value="InterPro"/>
</dbReference>
<feature type="compositionally biased region" description="Polar residues" evidence="6">
    <location>
        <begin position="44"/>
        <end position="53"/>
    </location>
</feature>
<dbReference type="GO" id="GO:0046872">
    <property type="term" value="F:metal ion binding"/>
    <property type="evidence" value="ECO:0007669"/>
    <property type="project" value="UniProtKB-KW"/>
</dbReference>
<feature type="chain" id="PRO_5038259557" evidence="7">
    <location>
        <begin position="26"/>
        <end position="374"/>
    </location>
</feature>
<reference evidence="8" key="2">
    <citation type="submission" date="2020-01" db="EMBL/GenBank/DDBJ databases">
        <authorList>
            <person name="Korhonen P.K.K."/>
            <person name="Guangxu M.G."/>
            <person name="Wang T.W."/>
            <person name="Stroehlein A.J.S."/>
            <person name="Young N.D."/>
            <person name="Ang C.-S.A."/>
            <person name="Fernando D.W.F."/>
            <person name="Lu H.L."/>
            <person name="Taylor S.T."/>
            <person name="Ehtesham M.E.M."/>
            <person name="Najaraj S.H.N."/>
            <person name="Harsha G.H.G."/>
            <person name="Madugundu A.M."/>
            <person name="Renuse S.R."/>
            <person name="Holt D.H."/>
            <person name="Pandey A.P."/>
            <person name="Papenfuss A.P."/>
            <person name="Gasser R.B.G."/>
            <person name="Fischer K.F."/>
        </authorList>
    </citation>
    <scope>NUCLEOTIDE SEQUENCE</scope>
    <source>
        <strain evidence="8">SSS_KF_BRIS2020</strain>
    </source>
</reference>
<dbReference type="EnsemblMetazoa" id="SSS_1184s_mrna">
    <property type="protein sequence ID" value="KAF7494431.1"/>
    <property type="gene ID" value="SSS_1184"/>
</dbReference>
<evidence type="ECO:0000256" key="2">
    <source>
        <dbReference type="ARBA" id="ARBA00022723"/>
    </source>
</evidence>
<keyword evidence="7" id="KW-0732">Signal</keyword>
<accession>A0A834VF08</accession>
<evidence type="ECO:0000313" key="9">
    <source>
        <dbReference type="EnsemblMetazoa" id="KAF7494431.1"/>
    </source>
</evidence>
<feature type="compositionally biased region" description="Basic and acidic residues" evidence="6">
    <location>
        <begin position="29"/>
        <end position="43"/>
    </location>
</feature>
<dbReference type="GO" id="GO:0016829">
    <property type="term" value="F:lyase activity"/>
    <property type="evidence" value="ECO:0007669"/>
    <property type="project" value="UniProtKB-KW"/>
</dbReference>
<reference evidence="10" key="1">
    <citation type="journal article" date="2020" name="PLoS Negl. Trop. Dis.">
        <title>High-quality nuclear genome for Sarcoptes scabiei-A critical resource for a neglected parasite.</title>
        <authorList>
            <person name="Korhonen P.K."/>
            <person name="Gasser R.B."/>
            <person name="Ma G."/>
            <person name="Wang T."/>
            <person name="Stroehlein A.J."/>
            <person name="Young N.D."/>
            <person name="Ang C.S."/>
            <person name="Fernando D.D."/>
            <person name="Lu H.C."/>
            <person name="Taylor S."/>
            <person name="Reynolds S.L."/>
            <person name="Mofiz E."/>
            <person name="Najaraj S.H."/>
            <person name="Gowda H."/>
            <person name="Madugundu A."/>
            <person name="Renuse S."/>
            <person name="Holt D."/>
            <person name="Pandey A."/>
            <person name="Papenfuss A.T."/>
            <person name="Fischer K."/>
        </authorList>
    </citation>
    <scope>NUCLEOTIDE SEQUENCE [LARGE SCALE GENOMIC DNA]</scope>
</reference>
<keyword evidence="4" id="KW-1015">Disulfide bond</keyword>
<organism evidence="8">
    <name type="scientific">Sarcoptes scabiei</name>
    <name type="common">Itch mite</name>
    <name type="synonym">Acarus scabiei</name>
    <dbReference type="NCBI Taxonomy" id="52283"/>
    <lineage>
        <taxon>Eukaryota</taxon>
        <taxon>Metazoa</taxon>
        <taxon>Ecdysozoa</taxon>
        <taxon>Arthropoda</taxon>
        <taxon>Chelicerata</taxon>
        <taxon>Arachnida</taxon>
        <taxon>Acari</taxon>
        <taxon>Acariformes</taxon>
        <taxon>Sarcoptiformes</taxon>
        <taxon>Astigmata</taxon>
        <taxon>Psoroptidia</taxon>
        <taxon>Sarcoptoidea</taxon>
        <taxon>Sarcoptidae</taxon>
        <taxon>Sarcoptinae</taxon>
        <taxon>Sarcoptes</taxon>
    </lineage>
</organism>
<dbReference type="OrthoDB" id="1058301at2759"/>
<evidence type="ECO:0000313" key="8">
    <source>
        <dbReference type="EMBL" id="KAF7494431.1"/>
    </source>
</evidence>
<dbReference type="InterPro" id="IPR017946">
    <property type="entry name" value="PLC-like_Pdiesterase_TIM-brl"/>
</dbReference>
<evidence type="ECO:0000313" key="10">
    <source>
        <dbReference type="Proteomes" id="UP000070412"/>
    </source>
</evidence>
<dbReference type="Proteomes" id="UP000070412">
    <property type="component" value="Unassembled WGS sequence"/>
</dbReference>
<keyword evidence="5" id="KW-0456">Lyase</keyword>
<reference evidence="9" key="3">
    <citation type="submission" date="2022-06" db="UniProtKB">
        <authorList>
            <consortium name="EnsemblMetazoa"/>
        </authorList>
    </citation>
    <scope>IDENTIFICATION</scope>
</reference>
<name>A0A834VF08_SARSC</name>
<evidence type="ECO:0000256" key="3">
    <source>
        <dbReference type="ARBA" id="ARBA00022842"/>
    </source>
</evidence>